<proteinExistence type="inferred from homology"/>
<organism evidence="11">
    <name type="scientific">Thermorudis sp</name>
    <dbReference type="NCBI Taxonomy" id="1969470"/>
    <lineage>
        <taxon>Bacteria</taxon>
        <taxon>Pseudomonadati</taxon>
        <taxon>Thermomicrobiota</taxon>
        <taxon>Thermomicrobia</taxon>
        <taxon>Thermomicrobia incertae sedis</taxon>
        <taxon>Thermorudis</taxon>
    </lineage>
</organism>
<dbReference type="GO" id="GO:0009002">
    <property type="term" value="F:serine-type D-Ala-D-Ala carboxypeptidase activity"/>
    <property type="evidence" value="ECO:0007669"/>
    <property type="project" value="InterPro"/>
</dbReference>
<feature type="binding site" evidence="8">
    <location>
        <position position="270"/>
    </location>
    <ligand>
        <name>substrate</name>
    </ligand>
</feature>
<keyword evidence="11" id="KW-0121">Carboxypeptidase</keyword>
<evidence type="ECO:0000256" key="1">
    <source>
        <dbReference type="ARBA" id="ARBA00007164"/>
    </source>
</evidence>
<feature type="active site" description="Acyl-ester intermediate" evidence="7">
    <location>
        <position position="97"/>
    </location>
</feature>
<dbReference type="GO" id="GO:0006508">
    <property type="term" value="P:proteolysis"/>
    <property type="evidence" value="ECO:0007669"/>
    <property type="project" value="InterPro"/>
</dbReference>
<evidence type="ECO:0000256" key="5">
    <source>
        <dbReference type="ARBA" id="ARBA00022984"/>
    </source>
</evidence>
<feature type="active site" description="Proton acceptor" evidence="7">
    <location>
        <position position="100"/>
    </location>
</feature>
<evidence type="ECO:0000256" key="9">
    <source>
        <dbReference type="RuleBase" id="RU004016"/>
    </source>
</evidence>
<protein>
    <submittedName>
        <fullName evidence="11">D-alanyl-D-alanine carboxypeptidase</fullName>
    </submittedName>
</protein>
<keyword evidence="5" id="KW-0573">Peptidoglycan synthesis</keyword>
<keyword evidence="4" id="KW-0133">Cell shape</keyword>
<keyword evidence="11" id="KW-0645">Protease</keyword>
<name>A0A7C2WG74_9BACT</name>
<keyword evidence="6" id="KW-0961">Cell wall biogenesis/degradation</keyword>
<dbReference type="GO" id="GO:0008360">
    <property type="term" value="P:regulation of cell shape"/>
    <property type="evidence" value="ECO:0007669"/>
    <property type="project" value="UniProtKB-KW"/>
</dbReference>
<dbReference type="AlphaFoldDB" id="A0A7C2WG74"/>
<dbReference type="PROSITE" id="PS51257">
    <property type="entry name" value="PROKAR_LIPOPROTEIN"/>
    <property type="match status" value="1"/>
</dbReference>
<dbReference type="PRINTS" id="PR00725">
    <property type="entry name" value="DADACBPTASE1"/>
</dbReference>
<dbReference type="PANTHER" id="PTHR21581">
    <property type="entry name" value="D-ALANYL-D-ALANINE CARBOXYPEPTIDASE"/>
    <property type="match status" value="1"/>
</dbReference>
<comment type="similarity">
    <text evidence="1 9">Belongs to the peptidase S11 family.</text>
</comment>
<dbReference type="InterPro" id="IPR001967">
    <property type="entry name" value="Peptidase_S11_N"/>
</dbReference>
<dbReference type="GO" id="GO:0009252">
    <property type="term" value="P:peptidoglycan biosynthetic process"/>
    <property type="evidence" value="ECO:0007669"/>
    <property type="project" value="UniProtKB-KW"/>
</dbReference>
<gene>
    <name evidence="11" type="ORF">ENP13_00760</name>
</gene>
<accession>A0A7C2WG74</accession>
<dbReference type="Pfam" id="PF00768">
    <property type="entry name" value="Peptidase_S11"/>
    <property type="match status" value="1"/>
</dbReference>
<evidence type="ECO:0000256" key="7">
    <source>
        <dbReference type="PIRSR" id="PIRSR618044-1"/>
    </source>
</evidence>
<dbReference type="Gene3D" id="3.40.710.10">
    <property type="entry name" value="DD-peptidase/beta-lactamase superfamily"/>
    <property type="match status" value="1"/>
</dbReference>
<dbReference type="InterPro" id="IPR018044">
    <property type="entry name" value="Peptidase_S11"/>
</dbReference>
<reference evidence="11" key="1">
    <citation type="journal article" date="2020" name="mSystems">
        <title>Genome- and Community-Level Interaction Insights into Carbon Utilization and Element Cycling Functions of Hydrothermarchaeota in Hydrothermal Sediment.</title>
        <authorList>
            <person name="Zhou Z."/>
            <person name="Liu Y."/>
            <person name="Xu W."/>
            <person name="Pan J."/>
            <person name="Luo Z.H."/>
            <person name="Li M."/>
        </authorList>
    </citation>
    <scope>NUCLEOTIDE SEQUENCE [LARGE SCALE GENOMIC DNA]</scope>
    <source>
        <strain evidence="11">SpSt-192</strain>
    </source>
</reference>
<dbReference type="GO" id="GO:0071555">
    <property type="term" value="P:cell wall organization"/>
    <property type="evidence" value="ECO:0007669"/>
    <property type="project" value="UniProtKB-KW"/>
</dbReference>
<evidence type="ECO:0000256" key="2">
    <source>
        <dbReference type="ARBA" id="ARBA00022729"/>
    </source>
</evidence>
<evidence type="ECO:0000256" key="6">
    <source>
        <dbReference type="ARBA" id="ARBA00023316"/>
    </source>
</evidence>
<dbReference type="SUPFAM" id="SSF56601">
    <property type="entry name" value="beta-lactamase/transpeptidase-like"/>
    <property type="match status" value="1"/>
</dbReference>
<evidence type="ECO:0000256" key="3">
    <source>
        <dbReference type="ARBA" id="ARBA00022801"/>
    </source>
</evidence>
<feature type="domain" description="Peptidase S11 D-alanyl-D-alanine carboxypeptidase A N-terminal" evidence="10">
    <location>
        <begin position="62"/>
        <end position="300"/>
    </location>
</feature>
<comment type="caution">
    <text evidence="11">The sequence shown here is derived from an EMBL/GenBank/DDBJ whole genome shotgun (WGS) entry which is preliminary data.</text>
</comment>
<evidence type="ECO:0000256" key="4">
    <source>
        <dbReference type="ARBA" id="ARBA00022960"/>
    </source>
</evidence>
<dbReference type="InterPro" id="IPR012338">
    <property type="entry name" value="Beta-lactam/transpept-like"/>
</dbReference>
<sequence>MGLGVRQLVLGLVLLACSLLIAGVSVRRYLNAASGGPPAALPATATVAVTPELTPTPTPSATPTPPALSAEAVLVMRVEDGEVLFAQGADQPLPPASTVKILTALTVLRHARPETIVTIQPEDVVDPVEESAMGLQAGDTLTIHDLLVGLLLPSGNDAARALARVVGEQLEGLEGASPQERFIAAMNELAAELGMTQSRVLTPDGEDVEGQAISARDLALAARAFLEEPVLVRIASMREAAVRVGGPQSRTLRLANTNALLGEQGVFGIKTGTTGAAGQCLVAAWCMVDGQVYLAVVLGSQDRYADVRTLIDWVEQREG</sequence>
<keyword evidence="3" id="KW-0378">Hydrolase</keyword>
<keyword evidence="2" id="KW-0732">Signal</keyword>
<evidence type="ECO:0000313" key="11">
    <source>
        <dbReference type="EMBL" id="HEX69766.1"/>
    </source>
</evidence>
<dbReference type="PANTHER" id="PTHR21581:SF6">
    <property type="entry name" value="TRAFFICKING PROTEIN PARTICLE COMPLEX SUBUNIT 12"/>
    <property type="match status" value="1"/>
</dbReference>
<evidence type="ECO:0000256" key="8">
    <source>
        <dbReference type="PIRSR" id="PIRSR618044-2"/>
    </source>
</evidence>
<dbReference type="EMBL" id="DSID01000062">
    <property type="protein sequence ID" value="HEX69766.1"/>
    <property type="molecule type" value="Genomic_DNA"/>
</dbReference>
<feature type="active site" evidence="7">
    <location>
        <position position="154"/>
    </location>
</feature>
<evidence type="ECO:0000259" key="10">
    <source>
        <dbReference type="Pfam" id="PF00768"/>
    </source>
</evidence>